<dbReference type="RefSeq" id="WP_209333501.1">
    <property type="nucleotide sequence ID" value="NZ_JAGIYY010000001.1"/>
</dbReference>
<evidence type="ECO:0000313" key="8">
    <source>
        <dbReference type="Proteomes" id="UP000666240"/>
    </source>
</evidence>
<keyword evidence="3 5" id="KW-1133">Transmembrane helix</keyword>
<evidence type="ECO:0000256" key="1">
    <source>
        <dbReference type="ARBA" id="ARBA00004141"/>
    </source>
</evidence>
<evidence type="ECO:0000259" key="6">
    <source>
        <dbReference type="Pfam" id="PF04138"/>
    </source>
</evidence>
<evidence type="ECO:0000256" key="5">
    <source>
        <dbReference type="SAM" id="Phobius"/>
    </source>
</evidence>
<name>A0A8J7RKQ3_9HYPH</name>
<dbReference type="GO" id="GO:0000271">
    <property type="term" value="P:polysaccharide biosynthetic process"/>
    <property type="evidence" value="ECO:0007669"/>
    <property type="project" value="InterPro"/>
</dbReference>
<dbReference type="EMBL" id="JAGIYY010000001">
    <property type="protein sequence ID" value="MBP0437499.1"/>
    <property type="molecule type" value="Genomic_DNA"/>
</dbReference>
<sequence>MARGQTLRFLVVGGGTALGYFLLLLAADRLGLPPLFSHPMAYGLAFAVAYGLQRQWTFRAAAPHATALPRYLLTQLLCGCLAGILGHAAQAADWPAVTSAVAVTVAVSGLSFLLSSRWAFKTVHTSLSADDLVQSRL</sequence>
<dbReference type="AlphaFoldDB" id="A0A8J7RKQ3"/>
<dbReference type="InterPro" id="IPR007267">
    <property type="entry name" value="GtrA_DPMS_TM"/>
</dbReference>
<comment type="subcellular location">
    <subcellularLocation>
        <location evidence="1">Membrane</location>
        <topology evidence="1">Multi-pass membrane protein</topology>
    </subcellularLocation>
</comment>
<dbReference type="Proteomes" id="UP000666240">
    <property type="component" value="Unassembled WGS sequence"/>
</dbReference>
<feature type="transmembrane region" description="Helical" evidence="5">
    <location>
        <begin position="72"/>
        <end position="90"/>
    </location>
</feature>
<proteinExistence type="predicted"/>
<feature type="domain" description="GtrA/DPMS transmembrane" evidence="6">
    <location>
        <begin position="8"/>
        <end position="120"/>
    </location>
</feature>
<protein>
    <submittedName>
        <fullName evidence="7">GtrA family protein</fullName>
    </submittedName>
</protein>
<evidence type="ECO:0000256" key="3">
    <source>
        <dbReference type="ARBA" id="ARBA00022989"/>
    </source>
</evidence>
<evidence type="ECO:0000313" key="7">
    <source>
        <dbReference type="EMBL" id="MBP0437499.1"/>
    </source>
</evidence>
<comment type="caution">
    <text evidence="7">The sequence shown here is derived from an EMBL/GenBank/DDBJ whole genome shotgun (WGS) entry which is preliminary data.</text>
</comment>
<keyword evidence="8" id="KW-1185">Reference proteome</keyword>
<organism evidence="7 8">
    <name type="scientific">Tianweitania sediminis</name>
    <dbReference type="NCBI Taxonomy" id="1502156"/>
    <lineage>
        <taxon>Bacteria</taxon>
        <taxon>Pseudomonadati</taxon>
        <taxon>Pseudomonadota</taxon>
        <taxon>Alphaproteobacteria</taxon>
        <taxon>Hyphomicrobiales</taxon>
        <taxon>Phyllobacteriaceae</taxon>
        <taxon>Tianweitania</taxon>
    </lineage>
</organism>
<reference evidence="7" key="1">
    <citation type="submission" date="2021-03" db="EMBL/GenBank/DDBJ databases">
        <title>Genome sequencing and assembly of Tianweitania sediminis.</title>
        <authorList>
            <person name="Chhetri G."/>
        </authorList>
    </citation>
    <scope>NUCLEOTIDE SEQUENCE</scope>
    <source>
        <strain evidence="7">Z8</strain>
    </source>
</reference>
<feature type="transmembrane region" description="Helical" evidence="5">
    <location>
        <begin position="32"/>
        <end position="52"/>
    </location>
</feature>
<feature type="transmembrane region" description="Helical" evidence="5">
    <location>
        <begin position="96"/>
        <end position="114"/>
    </location>
</feature>
<evidence type="ECO:0000256" key="2">
    <source>
        <dbReference type="ARBA" id="ARBA00022692"/>
    </source>
</evidence>
<accession>A0A8J7RKQ3</accession>
<gene>
    <name evidence="7" type="ORF">J5Y06_02380</name>
</gene>
<keyword evidence="4 5" id="KW-0472">Membrane</keyword>
<dbReference type="Pfam" id="PF04138">
    <property type="entry name" value="GtrA_DPMS_TM"/>
    <property type="match status" value="1"/>
</dbReference>
<evidence type="ECO:0000256" key="4">
    <source>
        <dbReference type="ARBA" id="ARBA00023136"/>
    </source>
</evidence>
<feature type="transmembrane region" description="Helical" evidence="5">
    <location>
        <begin position="7"/>
        <end position="26"/>
    </location>
</feature>
<dbReference type="GO" id="GO:0016020">
    <property type="term" value="C:membrane"/>
    <property type="evidence" value="ECO:0007669"/>
    <property type="project" value="UniProtKB-SubCell"/>
</dbReference>
<keyword evidence="2 5" id="KW-0812">Transmembrane</keyword>